<dbReference type="PANTHER" id="PTHR21439:SF0">
    <property type="entry name" value="PROTEIN OSCP1"/>
    <property type="match status" value="1"/>
</dbReference>
<feature type="region of interest" description="Disordered" evidence="1">
    <location>
        <begin position="261"/>
        <end position="281"/>
    </location>
</feature>
<dbReference type="GO" id="GO:0005886">
    <property type="term" value="C:plasma membrane"/>
    <property type="evidence" value="ECO:0007669"/>
    <property type="project" value="TreeGrafter"/>
</dbReference>
<evidence type="ECO:0000313" key="2">
    <source>
        <dbReference type="EMBL" id="KOG00426.1"/>
    </source>
</evidence>
<dbReference type="KEGG" id="obi:106867857"/>
<proteinExistence type="predicted"/>
<reference evidence="2" key="1">
    <citation type="submission" date="2015-07" db="EMBL/GenBank/DDBJ databases">
        <title>MeaNS - Measles Nucleotide Surveillance Program.</title>
        <authorList>
            <person name="Tran T."/>
            <person name="Druce J."/>
        </authorList>
    </citation>
    <scope>NUCLEOTIDE SEQUENCE</scope>
    <source>
        <strain evidence="2">UCB-OBI-ISO-001</strain>
        <tissue evidence="2">Gonad</tissue>
    </source>
</reference>
<dbReference type="EMBL" id="KQ415804">
    <property type="protein sequence ID" value="KOG00426.1"/>
    <property type="molecule type" value="Genomic_DNA"/>
</dbReference>
<evidence type="ECO:0000256" key="1">
    <source>
        <dbReference type="SAM" id="MobiDB-lite"/>
    </source>
</evidence>
<dbReference type="GO" id="GO:0005737">
    <property type="term" value="C:cytoplasm"/>
    <property type="evidence" value="ECO:0007669"/>
    <property type="project" value="TreeGrafter"/>
</dbReference>
<dbReference type="STRING" id="37653.A0A0L8IG16"/>
<dbReference type="AlphaFoldDB" id="A0A0L8IG16"/>
<name>A0A0L8IG16_OCTBM</name>
<dbReference type="PANTHER" id="PTHR21439">
    <property type="entry name" value="OXIDORED-NITRO DOMAIN-CONTAINING PROTEIN"/>
    <property type="match status" value="1"/>
</dbReference>
<protein>
    <recommendedName>
        <fullName evidence="3">Protein OSCP1</fullName>
    </recommendedName>
</protein>
<accession>A0A0L8IG16</accession>
<gene>
    <name evidence="2" type="ORF">OCBIM_22004423mg</name>
</gene>
<evidence type="ECO:0008006" key="3">
    <source>
        <dbReference type="Google" id="ProtNLM"/>
    </source>
</evidence>
<dbReference type="InterPro" id="IPR019332">
    <property type="entry name" value="OSCP1"/>
</dbReference>
<dbReference type="OMA" id="KYQVVNC"/>
<dbReference type="OrthoDB" id="2157380at2759"/>
<sequence>MSLRALPALILNLGGEMMYILDQRLHAQNVMQDKTQKVLQEIVGTMFSKHFMDELFRLQPVYSKKAMRAVFDRIAHSSVMRLNAASMDKLYDLMTMGVKYQFLMCLQPKEILFITMNHLEAIMEMVKDNASTLQQVTNINRKFIKVYSELSDGEFQLLRQTALSFFQDIHVRVSIYLKEKIQNADGSFVLSRSGQVAWNTEIPIVIRSFNENGKLVKSISANPGGRYLPSVKGSIEPKGDRGTKLGCNIYANDNHIVTADGKSKSSLSCRGGPDGTDNSSDANALAQLQLLSRLIGMASTSQKPEIELNLFCSTPEDKDDDENSITPPSIIRDATKPLEIMIDASKKQSSDELNRIMGEMSVEVNSASEVEEDLLDLMDAAH</sequence>
<dbReference type="Pfam" id="PF10188">
    <property type="entry name" value="Oscp1"/>
    <property type="match status" value="1"/>
</dbReference>
<organism evidence="2">
    <name type="scientific">Octopus bimaculoides</name>
    <name type="common">California two-spotted octopus</name>
    <dbReference type="NCBI Taxonomy" id="37653"/>
    <lineage>
        <taxon>Eukaryota</taxon>
        <taxon>Metazoa</taxon>
        <taxon>Spiralia</taxon>
        <taxon>Lophotrochozoa</taxon>
        <taxon>Mollusca</taxon>
        <taxon>Cephalopoda</taxon>
        <taxon>Coleoidea</taxon>
        <taxon>Octopodiformes</taxon>
        <taxon>Octopoda</taxon>
        <taxon>Incirrata</taxon>
        <taxon>Octopodidae</taxon>
        <taxon>Octopus</taxon>
    </lineage>
</organism>